<proteinExistence type="predicted"/>
<evidence type="ECO:0000256" key="3">
    <source>
        <dbReference type="ARBA" id="ARBA00022989"/>
    </source>
</evidence>
<dbReference type="Pfam" id="PF03168">
    <property type="entry name" value="LEA_2"/>
    <property type="match status" value="1"/>
</dbReference>
<dbReference type="PANTHER" id="PTHR31234">
    <property type="entry name" value="LATE EMBRYOGENESIS ABUNDANT (LEA) HYDROXYPROLINE-RICH GLYCOPROTEIN FAMILY"/>
    <property type="match status" value="1"/>
</dbReference>
<feature type="compositionally biased region" description="Polar residues" evidence="5">
    <location>
        <begin position="18"/>
        <end position="35"/>
    </location>
</feature>
<feature type="region of interest" description="Disordered" evidence="5">
    <location>
        <begin position="18"/>
        <end position="64"/>
    </location>
</feature>
<comment type="subcellular location">
    <subcellularLocation>
        <location evidence="1">Membrane</location>
        <topology evidence="1">Single-pass membrane protein</topology>
    </subcellularLocation>
</comment>
<evidence type="ECO:0000256" key="6">
    <source>
        <dbReference type="SAM" id="Phobius"/>
    </source>
</evidence>
<evidence type="ECO:0000313" key="8">
    <source>
        <dbReference type="EMBL" id="KAK7855614.1"/>
    </source>
</evidence>
<evidence type="ECO:0000256" key="2">
    <source>
        <dbReference type="ARBA" id="ARBA00022692"/>
    </source>
</evidence>
<keyword evidence="9" id="KW-1185">Reference proteome</keyword>
<keyword evidence="2 6" id="KW-0812">Transmembrane</keyword>
<evidence type="ECO:0000256" key="5">
    <source>
        <dbReference type="SAM" id="MobiDB-lite"/>
    </source>
</evidence>
<dbReference type="EMBL" id="PKMF04000044">
    <property type="protein sequence ID" value="KAK7855614.1"/>
    <property type="molecule type" value="Genomic_DNA"/>
</dbReference>
<evidence type="ECO:0000259" key="7">
    <source>
        <dbReference type="Pfam" id="PF03168"/>
    </source>
</evidence>
<keyword evidence="4 6" id="KW-0472">Membrane</keyword>
<dbReference type="InterPro" id="IPR004864">
    <property type="entry name" value="LEA_2"/>
</dbReference>
<comment type="caution">
    <text evidence="8">The sequence shown here is derived from an EMBL/GenBank/DDBJ whole genome shotgun (WGS) entry which is preliminary data.</text>
</comment>
<reference evidence="8 9" key="1">
    <citation type="journal article" date="2018" name="Sci. Data">
        <title>The draft genome sequence of cork oak.</title>
        <authorList>
            <person name="Ramos A.M."/>
            <person name="Usie A."/>
            <person name="Barbosa P."/>
            <person name="Barros P.M."/>
            <person name="Capote T."/>
            <person name="Chaves I."/>
            <person name="Simoes F."/>
            <person name="Abreu I."/>
            <person name="Carrasquinho I."/>
            <person name="Faro C."/>
            <person name="Guimaraes J.B."/>
            <person name="Mendonca D."/>
            <person name="Nobrega F."/>
            <person name="Rodrigues L."/>
            <person name="Saibo N.J.M."/>
            <person name="Varela M.C."/>
            <person name="Egas C."/>
            <person name="Matos J."/>
            <person name="Miguel C.M."/>
            <person name="Oliveira M.M."/>
            <person name="Ricardo C.P."/>
            <person name="Goncalves S."/>
        </authorList>
    </citation>
    <scope>NUCLEOTIDE SEQUENCE [LARGE SCALE GENOMIC DNA]</scope>
    <source>
        <strain evidence="9">cv. HL8</strain>
    </source>
</reference>
<keyword evidence="3 6" id="KW-1133">Transmembrane helix</keyword>
<feature type="domain" description="Late embryogenesis abundant protein LEA-2 subgroup" evidence="7">
    <location>
        <begin position="138"/>
        <end position="234"/>
    </location>
</feature>
<protein>
    <submittedName>
        <fullName evidence="8">Ndr1/hin1-like protein 2</fullName>
    </submittedName>
</protein>
<evidence type="ECO:0000313" key="9">
    <source>
        <dbReference type="Proteomes" id="UP000237347"/>
    </source>
</evidence>
<dbReference type="Proteomes" id="UP000237347">
    <property type="component" value="Unassembled WGS sequence"/>
</dbReference>
<dbReference type="AlphaFoldDB" id="A0AAW0LXT8"/>
<dbReference type="GO" id="GO:0005886">
    <property type="term" value="C:plasma membrane"/>
    <property type="evidence" value="ECO:0007669"/>
    <property type="project" value="TreeGrafter"/>
</dbReference>
<dbReference type="PANTHER" id="PTHR31234:SF42">
    <property type="entry name" value="LATE EMBRYOGENESIS ABUNDANT (LEA) HYDROXYPROLINE-RICH GLYCOPROTEIN FAMILY"/>
    <property type="match status" value="1"/>
</dbReference>
<organism evidence="8 9">
    <name type="scientific">Quercus suber</name>
    <name type="common">Cork oak</name>
    <dbReference type="NCBI Taxonomy" id="58331"/>
    <lineage>
        <taxon>Eukaryota</taxon>
        <taxon>Viridiplantae</taxon>
        <taxon>Streptophyta</taxon>
        <taxon>Embryophyta</taxon>
        <taxon>Tracheophyta</taxon>
        <taxon>Spermatophyta</taxon>
        <taxon>Magnoliopsida</taxon>
        <taxon>eudicotyledons</taxon>
        <taxon>Gunneridae</taxon>
        <taxon>Pentapetalae</taxon>
        <taxon>rosids</taxon>
        <taxon>fabids</taxon>
        <taxon>Fagales</taxon>
        <taxon>Fagaceae</taxon>
        <taxon>Quercus</taxon>
    </lineage>
</organism>
<gene>
    <name evidence="8" type="primary">NHL2_0</name>
    <name evidence="8" type="ORF">CFP56_027306</name>
</gene>
<dbReference type="InterPro" id="IPR044839">
    <property type="entry name" value="NDR1-like"/>
</dbReference>
<accession>A0AAW0LXT8</accession>
<evidence type="ECO:0000256" key="1">
    <source>
        <dbReference type="ARBA" id="ARBA00004167"/>
    </source>
</evidence>
<dbReference type="GO" id="GO:0098542">
    <property type="term" value="P:defense response to other organism"/>
    <property type="evidence" value="ECO:0007669"/>
    <property type="project" value="InterPro"/>
</dbReference>
<sequence length="331" mass="37861">MAVVVMVSLDQIVISKQNENQPNQSKQAENKQIQSKQDEYQQNRAPNTPKSVIRKSRNPSTLLKPRPRRTNPIIWCSAILCLIFCLILIFFGVATMITFLVIKPRYPLFDIPNANLNAIYFDSPEYFNGDFTFLANFSNPNRKIDVRFEYLSVELFFSDRLIATQAIEPFTQRRGKKRLETVHFISSLVFLPQNLAVELQKQVQSNKVSYNVRGTYKVKAKLGLIRISYWLHSRCQLQMTGPPTGVLVARSCRTTSIFIVNSSSTGTFIEVGRLEALLFSSKDGTIRLEGADKWLILPGNFKIPDLIPSSHIEVETFQPLSYRLHNKKIKV</sequence>
<name>A0AAW0LXT8_QUESU</name>
<evidence type="ECO:0000256" key="4">
    <source>
        <dbReference type="ARBA" id="ARBA00023136"/>
    </source>
</evidence>
<feature type="transmembrane region" description="Helical" evidence="6">
    <location>
        <begin position="73"/>
        <end position="102"/>
    </location>
</feature>